<dbReference type="RefSeq" id="WP_050061814.1">
    <property type="nucleotide sequence ID" value="NZ_JACHEK010000006.1"/>
</dbReference>
<dbReference type="InterPro" id="IPR016195">
    <property type="entry name" value="Pol/histidinol_Pase-like"/>
</dbReference>
<evidence type="ECO:0000313" key="2">
    <source>
        <dbReference type="EMBL" id="MBB6145095.1"/>
    </source>
</evidence>
<keyword evidence="3" id="KW-1185">Reference proteome</keyword>
<dbReference type="SUPFAM" id="SSF89550">
    <property type="entry name" value="PHP domain-like"/>
    <property type="match status" value="1"/>
</dbReference>
<accession>A0A841JX04</accession>
<proteinExistence type="predicted"/>
<dbReference type="Gene3D" id="3.20.20.140">
    <property type="entry name" value="Metal-dependent hydrolases"/>
    <property type="match status" value="1"/>
</dbReference>
<dbReference type="GO" id="GO:0004534">
    <property type="term" value="F:5'-3' RNA exonuclease activity"/>
    <property type="evidence" value="ECO:0007669"/>
    <property type="project" value="TreeGrafter"/>
</dbReference>
<dbReference type="InterPro" id="IPR052018">
    <property type="entry name" value="PHP_domain"/>
</dbReference>
<dbReference type="Proteomes" id="UP000538666">
    <property type="component" value="Unassembled WGS sequence"/>
</dbReference>
<keyword evidence="1" id="KW-0732">Signal</keyword>
<feature type="signal peptide" evidence="1">
    <location>
        <begin position="1"/>
        <end position="20"/>
    </location>
</feature>
<dbReference type="PANTHER" id="PTHR42924:SF3">
    <property type="entry name" value="POLYMERASE_HISTIDINOL PHOSPHATASE N-TERMINAL DOMAIN-CONTAINING PROTEIN"/>
    <property type="match status" value="1"/>
</dbReference>
<dbReference type="PANTHER" id="PTHR42924">
    <property type="entry name" value="EXONUCLEASE"/>
    <property type="match status" value="1"/>
</dbReference>
<organism evidence="2 3">
    <name type="scientific">Silvibacterium bohemicum</name>
    <dbReference type="NCBI Taxonomy" id="1577686"/>
    <lineage>
        <taxon>Bacteria</taxon>
        <taxon>Pseudomonadati</taxon>
        <taxon>Acidobacteriota</taxon>
        <taxon>Terriglobia</taxon>
        <taxon>Terriglobales</taxon>
        <taxon>Acidobacteriaceae</taxon>
        <taxon>Silvibacterium</taxon>
    </lineage>
</organism>
<evidence type="ECO:0008006" key="4">
    <source>
        <dbReference type="Google" id="ProtNLM"/>
    </source>
</evidence>
<gene>
    <name evidence="2" type="ORF">HNQ77_003053</name>
</gene>
<dbReference type="OrthoDB" id="9804333at2"/>
<feature type="chain" id="PRO_5032397428" description="Phosphotransferase" evidence="1">
    <location>
        <begin position="21"/>
        <end position="483"/>
    </location>
</feature>
<evidence type="ECO:0000256" key="1">
    <source>
        <dbReference type="SAM" id="SignalP"/>
    </source>
</evidence>
<reference evidence="2 3" key="1">
    <citation type="submission" date="2020-08" db="EMBL/GenBank/DDBJ databases">
        <title>Genomic Encyclopedia of Type Strains, Phase IV (KMG-IV): sequencing the most valuable type-strain genomes for metagenomic binning, comparative biology and taxonomic classification.</title>
        <authorList>
            <person name="Goeker M."/>
        </authorList>
    </citation>
    <scope>NUCLEOTIDE SEQUENCE [LARGE SCALE GENOMIC DNA]</scope>
    <source>
        <strain evidence="2 3">DSM 103733</strain>
    </source>
</reference>
<sequence length="483" mass="52710">MMKYLRYLLVLIAASSLALEAQVQKPDLVLEGDVTVAQNHTHFFVPFMVPAGVHRISVDFSYTHRQEKTTLNIGIHDPNGFRGQSGSNKDHFTLGPGDATASYIPGAIPPGEWKLLISVSTIRPELTSHYRAEIRFNSPLEDSSFTLVPLETGTRWYRGDLHMHTAHSDGSCVNQSGARAPCPLFLTAQMAASRGLDFIAISDHNSLAHYAEMRELQPYFSKLLLIPGREMTTFYGHFNAFGTTQYVSYLVAEKGGRTIDQVAADVRSQGGIVSINHPMSPTDERCRGCGWGPPGSVDLSKFSAVEIVNANRVMSPFWDEQIAKGFRLTGVGGSDNHEAPKTDEIPSAIGHPTTVVQATELSVAGILDGIRAGHVFVDVTGSRNRILETEARTEALNVHMGDVIPAKSGTTIALRIHVVGCRNAQVQSIVDGKLLDPLLPLAEDDQTVETRWTSDGGRHAIRFIVVDTEGKTELLGNPVYVNF</sequence>
<comment type="caution">
    <text evidence="2">The sequence shown here is derived from an EMBL/GenBank/DDBJ whole genome shotgun (WGS) entry which is preliminary data.</text>
</comment>
<dbReference type="GO" id="GO:0035312">
    <property type="term" value="F:5'-3' DNA exonuclease activity"/>
    <property type="evidence" value="ECO:0007669"/>
    <property type="project" value="TreeGrafter"/>
</dbReference>
<dbReference type="NCBIfam" id="NF038032">
    <property type="entry name" value="CehA_McbA_metalo"/>
    <property type="match status" value="1"/>
</dbReference>
<dbReference type="AlphaFoldDB" id="A0A841JX04"/>
<evidence type="ECO:0000313" key="3">
    <source>
        <dbReference type="Proteomes" id="UP000538666"/>
    </source>
</evidence>
<dbReference type="EMBL" id="JACHEK010000006">
    <property type="protein sequence ID" value="MBB6145095.1"/>
    <property type="molecule type" value="Genomic_DNA"/>
</dbReference>
<protein>
    <recommendedName>
        <fullName evidence="4">Phosphotransferase</fullName>
    </recommendedName>
</protein>
<name>A0A841JX04_9BACT</name>